<dbReference type="InterPro" id="IPR015421">
    <property type="entry name" value="PyrdxlP-dep_Trfase_major"/>
</dbReference>
<dbReference type="Pfam" id="PF00282">
    <property type="entry name" value="Pyridoxal_deC"/>
    <property type="match status" value="1"/>
</dbReference>
<organism evidence="7 8">
    <name type="scientific">Coccomyxa viridis</name>
    <dbReference type="NCBI Taxonomy" id="1274662"/>
    <lineage>
        <taxon>Eukaryota</taxon>
        <taxon>Viridiplantae</taxon>
        <taxon>Chlorophyta</taxon>
        <taxon>core chlorophytes</taxon>
        <taxon>Trebouxiophyceae</taxon>
        <taxon>Trebouxiophyceae incertae sedis</taxon>
        <taxon>Coccomyxaceae</taxon>
        <taxon>Coccomyxa</taxon>
    </lineage>
</organism>
<comment type="cofactor">
    <cofactor evidence="1 6">
        <name>pyridoxal 5'-phosphate</name>
        <dbReference type="ChEBI" id="CHEBI:597326"/>
    </cofactor>
</comment>
<dbReference type="Gene3D" id="3.90.1150.170">
    <property type="match status" value="1"/>
</dbReference>
<evidence type="ECO:0000256" key="4">
    <source>
        <dbReference type="ARBA" id="ARBA00022898"/>
    </source>
</evidence>
<evidence type="ECO:0000256" key="6">
    <source>
        <dbReference type="RuleBase" id="RU000382"/>
    </source>
</evidence>
<evidence type="ECO:0000256" key="3">
    <source>
        <dbReference type="ARBA" id="ARBA00022793"/>
    </source>
</evidence>
<keyword evidence="4 6" id="KW-0663">Pyridoxal phosphate</keyword>
<comment type="caution">
    <text evidence="7">The sequence shown here is derived from an EMBL/GenBank/DDBJ whole genome shotgun (WGS) entry which is preliminary data.</text>
</comment>
<dbReference type="InterPro" id="IPR002129">
    <property type="entry name" value="PyrdxlP-dep_de-COase"/>
</dbReference>
<reference evidence="7 8" key="1">
    <citation type="submission" date="2024-06" db="EMBL/GenBank/DDBJ databases">
        <authorList>
            <person name="Kraege A."/>
            <person name="Thomma B."/>
        </authorList>
    </citation>
    <scope>NUCLEOTIDE SEQUENCE [LARGE SCALE GENOMIC DNA]</scope>
</reference>
<protein>
    <submittedName>
        <fullName evidence="7">G11699 protein</fullName>
    </submittedName>
</protein>
<dbReference type="Gene3D" id="3.40.640.10">
    <property type="entry name" value="Type I PLP-dependent aspartate aminotransferase-like (Major domain)"/>
    <property type="match status" value="1"/>
</dbReference>
<dbReference type="PANTHER" id="PTHR45677:SF8">
    <property type="entry name" value="CYSTEINE SULFINIC ACID DECARBOXYLASE"/>
    <property type="match status" value="1"/>
</dbReference>
<keyword evidence="5 6" id="KW-0456">Lyase</keyword>
<name>A0ABP1G8I9_9CHLO</name>
<dbReference type="SUPFAM" id="SSF53383">
    <property type="entry name" value="PLP-dependent transferases"/>
    <property type="match status" value="1"/>
</dbReference>
<dbReference type="PANTHER" id="PTHR45677">
    <property type="entry name" value="GLUTAMATE DECARBOXYLASE-RELATED"/>
    <property type="match status" value="1"/>
</dbReference>
<comment type="similarity">
    <text evidence="2 6">Belongs to the group II decarboxylase family.</text>
</comment>
<dbReference type="Proteomes" id="UP001497392">
    <property type="component" value="Unassembled WGS sequence"/>
</dbReference>
<gene>
    <name evidence="7" type="primary">g11699</name>
    <name evidence="7" type="ORF">VP750_LOCUS10451</name>
</gene>
<keyword evidence="8" id="KW-1185">Reference proteome</keyword>
<sequence>MFEMEFFRPLSTGFLSLASDRLIDYLHQTENGLPVTTLLPPEGLRRAYTEGGIPLGLEDDQNAEAPEKLLEAMRLTLQYSTCTSHPLFFNQLYGGPEPAGIAGEWLTVVANTNCHTFEVAPVFTLVETEVLAKLARVIGGPYSDAHDGLFVPGGSIANIYGMHLARNRADPEVKRRGAVGGPHLVAFTSEQAHYSYLKAVALTGLGSDNLIGVACDDSGAMCPAALQEAIMAVKGEGKTPFFVGATAGTTVTGAFDPLEPLAEVCREHGLWLHVDAAWGGAALLSRKLRHHMAGCEQADSLCWNPHKLLGMPLQCSVFLTRHAAILKQTNASGAAYLFQPDKLNAEYDLGDKTIQCGRRPDAFKLWLAWKAYGDAGLERWVDRSAELAEAFARKIEGSKGAFQLVMQEAPFNVCFWWVPPQLRPFRPDQASAADKALLSKVAPAIKEAMQHKGDAMIGFQPLRDAPNFFRIVFAGAKLLKDCCLDDLLHQMDDYGQHLFPAQCNLDAGEI</sequence>
<dbReference type="InterPro" id="IPR021115">
    <property type="entry name" value="Pyridoxal-P_BS"/>
</dbReference>
<evidence type="ECO:0000256" key="1">
    <source>
        <dbReference type="ARBA" id="ARBA00001933"/>
    </source>
</evidence>
<evidence type="ECO:0000256" key="5">
    <source>
        <dbReference type="ARBA" id="ARBA00023239"/>
    </source>
</evidence>
<dbReference type="EMBL" id="CAXHTA020000018">
    <property type="protein sequence ID" value="CAL5228545.1"/>
    <property type="molecule type" value="Genomic_DNA"/>
</dbReference>
<dbReference type="InterPro" id="IPR015424">
    <property type="entry name" value="PyrdxlP-dep_Trfase"/>
</dbReference>
<evidence type="ECO:0000256" key="2">
    <source>
        <dbReference type="ARBA" id="ARBA00009533"/>
    </source>
</evidence>
<evidence type="ECO:0000313" key="8">
    <source>
        <dbReference type="Proteomes" id="UP001497392"/>
    </source>
</evidence>
<evidence type="ECO:0000313" key="7">
    <source>
        <dbReference type="EMBL" id="CAL5228545.1"/>
    </source>
</evidence>
<proteinExistence type="inferred from homology"/>
<keyword evidence="3" id="KW-0210">Decarboxylase</keyword>
<dbReference type="PROSITE" id="PS00392">
    <property type="entry name" value="DDC_GAD_HDC_YDC"/>
    <property type="match status" value="1"/>
</dbReference>
<accession>A0ABP1G8I9</accession>